<dbReference type="Proteomes" id="UP000315995">
    <property type="component" value="Chromosome"/>
</dbReference>
<reference evidence="4 5" key="1">
    <citation type="submission" date="2019-06" db="EMBL/GenBank/DDBJ databases">
        <title>Persicimonas caeni gen. nov., sp. nov., a predatory bacterium isolated from solar saltern.</title>
        <authorList>
            <person name="Wang S."/>
        </authorList>
    </citation>
    <scope>NUCLEOTIDE SEQUENCE [LARGE SCALE GENOMIC DNA]</scope>
    <source>
        <strain evidence="4 5">YN101</strain>
    </source>
</reference>
<dbReference type="SUPFAM" id="SSF52964">
    <property type="entry name" value="TolB, N-terminal domain"/>
    <property type="match status" value="1"/>
</dbReference>
<dbReference type="Pfam" id="PF04052">
    <property type="entry name" value="TolB_N"/>
    <property type="match status" value="1"/>
</dbReference>
<evidence type="ECO:0000259" key="3">
    <source>
        <dbReference type="Pfam" id="PF04052"/>
    </source>
</evidence>
<dbReference type="InterPro" id="IPR011042">
    <property type="entry name" value="6-blade_b-propeller_TolB-like"/>
</dbReference>
<feature type="chain" id="PRO_5030106913" description="TolB N-terminal domain-containing protein" evidence="2">
    <location>
        <begin position="31"/>
        <end position="456"/>
    </location>
</feature>
<name>A0A4Y6Q2S0_PERCE</name>
<organism evidence="4 5">
    <name type="scientific">Persicimonas caeni</name>
    <dbReference type="NCBI Taxonomy" id="2292766"/>
    <lineage>
        <taxon>Bacteria</taxon>
        <taxon>Deltaproteobacteria</taxon>
        <taxon>Bradymonadales</taxon>
        <taxon>Bradymonadaceae</taxon>
        <taxon>Persicimonas</taxon>
    </lineage>
</organism>
<dbReference type="EMBL" id="CP041186">
    <property type="protein sequence ID" value="QDG54305.1"/>
    <property type="molecule type" value="Genomic_DNA"/>
</dbReference>
<dbReference type="Pfam" id="PF26549">
    <property type="entry name" value="Tricorn_N"/>
    <property type="match status" value="1"/>
</dbReference>
<dbReference type="OrthoDB" id="9815657at2"/>
<dbReference type="RefSeq" id="WP_141200749.1">
    <property type="nucleotide sequence ID" value="NZ_CP041186.1"/>
</dbReference>
<dbReference type="InterPro" id="IPR011659">
    <property type="entry name" value="WD40"/>
</dbReference>
<evidence type="ECO:0000313" key="4">
    <source>
        <dbReference type="EMBL" id="QDG54305.1"/>
    </source>
</evidence>
<evidence type="ECO:0000313" key="5">
    <source>
        <dbReference type="Proteomes" id="UP000315995"/>
    </source>
</evidence>
<accession>A0A5B8YGN9</accession>
<keyword evidence="2" id="KW-0732">Signal</keyword>
<dbReference type="PANTHER" id="PTHR36842:SF1">
    <property type="entry name" value="PROTEIN TOLB"/>
    <property type="match status" value="1"/>
</dbReference>
<evidence type="ECO:0000256" key="1">
    <source>
        <dbReference type="ARBA" id="ARBA00009820"/>
    </source>
</evidence>
<dbReference type="InterPro" id="IPR007195">
    <property type="entry name" value="TolB_N"/>
</dbReference>
<dbReference type="Gene3D" id="2.120.10.30">
    <property type="entry name" value="TolB, C-terminal domain"/>
    <property type="match status" value="3"/>
</dbReference>
<dbReference type="PANTHER" id="PTHR36842">
    <property type="entry name" value="PROTEIN TOLB HOMOLOG"/>
    <property type="match status" value="1"/>
</dbReference>
<dbReference type="Pfam" id="PF07676">
    <property type="entry name" value="PD40"/>
    <property type="match status" value="2"/>
</dbReference>
<proteinExistence type="inferred from homology"/>
<dbReference type="GO" id="GO:0042597">
    <property type="term" value="C:periplasmic space"/>
    <property type="evidence" value="ECO:0007669"/>
    <property type="project" value="InterPro"/>
</dbReference>
<evidence type="ECO:0000256" key="2">
    <source>
        <dbReference type="SAM" id="SignalP"/>
    </source>
</evidence>
<feature type="domain" description="TolB N-terminal" evidence="3">
    <location>
        <begin position="52"/>
        <end position="160"/>
    </location>
</feature>
<dbReference type="Gene3D" id="3.40.50.10070">
    <property type="entry name" value="TolB, N-terminal domain"/>
    <property type="match status" value="1"/>
</dbReference>
<protein>
    <recommendedName>
        <fullName evidence="3">TolB N-terminal domain-containing protein</fullName>
    </recommendedName>
</protein>
<gene>
    <name evidence="4" type="ORF">FIV42_27230</name>
</gene>
<comment type="similarity">
    <text evidence="1">Belongs to the TolB family.</text>
</comment>
<dbReference type="GO" id="GO:0015031">
    <property type="term" value="P:protein transport"/>
    <property type="evidence" value="ECO:0007669"/>
    <property type="project" value="InterPro"/>
</dbReference>
<dbReference type="SUPFAM" id="SSF69304">
    <property type="entry name" value="Tricorn protease N-terminal domain"/>
    <property type="match status" value="1"/>
</dbReference>
<dbReference type="AlphaFoldDB" id="A0A4Y6Q2S0"/>
<accession>A0A4Y6Q2S0</accession>
<sequence>MVIKVVPFLPRALATLFALSMLLAGGSAFAQQDTKDDGSEQASEDGSGKGIDIDVTVGVQRKLIPLAVPDVKEPGGDTGEVADQVQEILRRDLKLSGFFKILPNDSFFFDPSKEGMGASQIKFQNWFNVGAQGLIKSAVRTNDDKVVLDLRLYGVEQGQQAKLKWTGGAVPKDEVAEKVHDFANAVLEYYTGERGIFGSRIAYVRRKGQSKQVYVMQLGADGAARISKNNSINMLPSWGKGAIYYTSYKHGNPDLWVYEGGKRRKLSSKPGQNTGADYCGGKLAVTLSKGGENTDIYLIDPKSGKVQKRLTKHWSIDTSPSFSPDCSRIAFVSGRSGGPQIYVMDADGSNQKRLTYQGSYNTQPSWSPKGDAIAFSARDERNAFDIFTVDLDGNIERLTQDQGNNSDPSFSPDGRYVVFVSDRGGKGKRVWMMTADGEVQNAITEGSGYQSPAWER</sequence>
<feature type="signal peptide" evidence="2">
    <location>
        <begin position="1"/>
        <end position="30"/>
    </location>
</feature>
<keyword evidence="5" id="KW-1185">Reference proteome</keyword>